<dbReference type="EC" id="3.1.4.46" evidence="2"/>
<gene>
    <name evidence="2" type="ORF">FHR37_004402</name>
    <name evidence="3" type="ORF">SAMN05421678_103341</name>
</gene>
<dbReference type="EMBL" id="FOOI01000003">
    <property type="protein sequence ID" value="SFG02369.1"/>
    <property type="molecule type" value="Genomic_DNA"/>
</dbReference>
<evidence type="ECO:0000313" key="3">
    <source>
        <dbReference type="EMBL" id="SFG02369.1"/>
    </source>
</evidence>
<dbReference type="GO" id="GO:0008889">
    <property type="term" value="F:glycerophosphodiester phosphodiesterase activity"/>
    <property type="evidence" value="ECO:0007669"/>
    <property type="project" value="UniProtKB-EC"/>
</dbReference>
<dbReference type="Proteomes" id="UP000533017">
    <property type="component" value="Unassembled WGS sequence"/>
</dbReference>
<dbReference type="InterPro" id="IPR030395">
    <property type="entry name" value="GP_PDE_dom"/>
</dbReference>
<dbReference type="SUPFAM" id="SSF51695">
    <property type="entry name" value="PLC-like phosphodiesterases"/>
    <property type="match status" value="1"/>
</dbReference>
<dbReference type="PANTHER" id="PTHR46211">
    <property type="entry name" value="GLYCEROPHOSPHORYL DIESTER PHOSPHODIESTERASE"/>
    <property type="match status" value="1"/>
</dbReference>
<dbReference type="Gene3D" id="3.20.20.190">
    <property type="entry name" value="Phosphatidylinositol (PI) phosphodiesterase"/>
    <property type="match status" value="1"/>
</dbReference>
<proteinExistence type="predicted"/>
<protein>
    <submittedName>
        <fullName evidence="3">Glycerophosphoryl diester phosphodiesterase</fullName>
        <ecNumber evidence="2">3.1.4.46</ecNumber>
    </submittedName>
</protein>
<dbReference type="OrthoDB" id="9758957at2"/>
<reference evidence="2 5" key="2">
    <citation type="submission" date="2020-07" db="EMBL/GenBank/DDBJ databases">
        <title>Sequencing the genomes of 1000 actinobacteria strains.</title>
        <authorList>
            <person name="Klenk H.-P."/>
        </authorList>
    </citation>
    <scope>NUCLEOTIDE SEQUENCE [LARGE SCALE GENOMIC DNA]</scope>
    <source>
        <strain evidence="2 5">DSM 45117</strain>
    </source>
</reference>
<dbReference type="Pfam" id="PF03009">
    <property type="entry name" value="GDPD"/>
    <property type="match status" value="1"/>
</dbReference>
<dbReference type="PANTHER" id="PTHR46211:SF1">
    <property type="entry name" value="GLYCEROPHOSPHODIESTER PHOSPHODIESTERASE, CYTOPLASMIC"/>
    <property type="match status" value="1"/>
</dbReference>
<dbReference type="GO" id="GO:0006629">
    <property type="term" value="P:lipid metabolic process"/>
    <property type="evidence" value="ECO:0007669"/>
    <property type="project" value="InterPro"/>
</dbReference>
<dbReference type="Proteomes" id="UP000199052">
    <property type="component" value="Unassembled WGS sequence"/>
</dbReference>
<dbReference type="RefSeq" id="WP_092882323.1">
    <property type="nucleotide sequence ID" value="NZ_FOOI01000003.1"/>
</dbReference>
<dbReference type="STRING" id="504797.SAMN05421678_103341"/>
<accession>A0A1I2NHT2</accession>
<keyword evidence="5" id="KW-1185">Reference proteome</keyword>
<sequence length="256" mass="27233">MTFTLIGHRGAMGLEPENTLRSFRRAVAEGADAVELDLWVSRDGHLVILHDGDVSRTTDGKGNVADLTLAELKALDAGRGETIPTFDEVLDVVDIPIQAEIKAFAAGRVAVDTIRDRELLDRVTVTSFSVDVIADTRDYFSGVRTGLISSRAPQDLLDKAGELGVEVLCLGLAHLDAEFVGECDRRGLEVIGWPANDADRLLHALRIGVAGVTSDFPDLLRTSRTEVPEVGELLAARAGTVAGSGQAQATSGHVSP</sequence>
<evidence type="ECO:0000313" key="4">
    <source>
        <dbReference type="Proteomes" id="UP000199052"/>
    </source>
</evidence>
<dbReference type="PROSITE" id="PS50007">
    <property type="entry name" value="PIPLC_X_DOMAIN"/>
    <property type="match status" value="1"/>
</dbReference>
<name>A0A1I2NHT2_9ACTN</name>
<feature type="domain" description="GP-PDE" evidence="1">
    <location>
        <begin position="3"/>
        <end position="224"/>
    </location>
</feature>
<dbReference type="InterPro" id="IPR017946">
    <property type="entry name" value="PLC-like_Pdiesterase_TIM-brl"/>
</dbReference>
<organism evidence="3 4">
    <name type="scientific">Actinopolymorpha cephalotaxi</name>
    <dbReference type="NCBI Taxonomy" id="504797"/>
    <lineage>
        <taxon>Bacteria</taxon>
        <taxon>Bacillati</taxon>
        <taxon>Actinomycetota</taxon>
        <taxon>Actinomycetes</taxon>
        <taxon>Propionibacteriales</taxon>
        <taxon>Actinopolymorphaceae</taxon>
        <taxon>Actinopolymorpha</taxon>
    </lineage>
</organism>
<evidence type="ECO:0000259" key="1">
    <source>
        <dbReference type="PROSITE" id="PS51704"/>
    </source>
</evidence>
<dbReference type="EMBL" id="JACBZA010000001">
    <property type="protein sequence ID" value="NYH85551.1"/>
    <property type="molecule type" value="Genomic_DNA"/>
</dbReference>
<dbReference type="AlphaFoldDB" id="A0A1I2NHT2"/>
<reference evidence="3 4" key="1">
    <citation type="submission" date="2016-10" db="EMBL/GenBank/DDBJ databases">
        <authorList>
            <person name="de Groot N.N."/>
        </authorList>
    </citation>
    <scope>NUCLEOTIDE SEQUENCE [LARGE SCALE GENOMIC DNA]</scope>
    <source>
        <strain evidence="3 4">CPCC 202808</strain>
    </source>
</reference>
<keyword evidence="2" id="KW-0378">Hydrolase</keyword>
<evidence type="ECO:0000313" key="5">
    <source>
        <dbReference type="Proteomes" id="UP000533017"/>
    </source>
</evidence>
<dbReference type="PROSITE" id="PS51704">
    <property type="entry name" value="GP_PDE"/>
    <property type="match status" value="1"/>
</dbReference>
<evidence type="ECO:0000313" key="2">
    <source>
        <dbReference type="EMBL" id="NYH85551.1"/>
    </source>
</evidence>